<dbReference type="EMBL" id="JAZGQO010000013">
    <property type="protein sequence ID" value="KAK6171891.1"/>
    <property type="molecule type" value="Genomic_DNA"/>
</dbReference>
<evidence type="ECO:0000313" key="2">
    <source>
        <dbReference type="EMBL" id="KAK6171891.1"/>
    </source>
</evidence>
<evidence type="ECO:0000256" key="1">
    <source>
        <dbReference type="SAM" id="MobiDB-lite"/>
    </source>
</evidence>
<dbReference type="AlphaFoldDB" id="A0AAN8J9D5"/>
<evidence type="ECO:0000313" key="3">
    <source>
        <dbReference type="Proteomes" id="UP001347796"/>
    </source>
</evidence>
<feature type="compositionally biased region" description="Basic and acidic residues" evidence="1">
    <location>
        <begin position="20"/>
        <end position="44"/>
    </location>
</feature>
<accession>A0AAN8J9D5</accession>
<comment type="caution">
    <text evidence="2">The sequence shown here is derived from an EMBL/GenBank/DDBJ whole genome shotgun (WGS) entry which is preliminary data.</text>
</comment>
<reference evidence="2 3" key="1">
    <citation type="submission" date="2024-01" db="EMBL/GenBank/DDBJ databases">
        <title>The genome of the rayed Mediterranean limpet Patella caerulea (Linnaeus, 1758).</title>
        <authorList>
            <person name="Anh-Thu Weber A."/>
            <person name="Halstead-Nussloch G."/>
        </authorList>
    </citation>
    <scope>NUCLEOTIDE SEQUENCE [LARGE SCALE GENOMIC DNA]</scope>
    <source>
        <strain evidence="2">AATW-2023a</strain>
        <tissue evidence="2">Whole specimen</tissue>
    </source>
</reference>
<organism evidence="2 3">
    <name type="scientific">Patella caerulea</name>
    <name type="common">Rayed Mediterranean limpet</name>
    <dbReference type="NCBI Taxonomy" id="87958"/>
    <lineage>
        <taxon>Eukaryota</taxon>
        <taxon>Metazoa</taxon>
        <taxon>Spiralia</taxon>
        <taxon>Lophotrochozoa</taxon>
        <taxon>Mollusca</taxon>
        <taxon>Gastropoda</taxon>
        <taxon>Patellogastropoda</taxon>
        <taxon>Patelloidea</taxon>
        <taxon>Patellidae</taxon>
        <taxon>Patella</taxon>
    </lineage>
</organism>
<dbReference type="Proteomes" id="UP001347796">
    <property type="component" value="Unassembled WGS sequence"/>
</dbReference>
<feature type="compositionally biased region" description="Basic and acidic residues" evidence="1">
    <location>
        <begin position="1"/>
        <end position="10"/>
    </location>
</feature>
<gene>
    <name evidence="2" type="ORF">SNE40_018314</name>
</gene>
<dbReference type="Pfam" id="PF00612">
    <property type="entry name" value="IQ"/>
    <property type="match status" value="1"/>
</dbReference>
<keyword evidence="3" id="KW-1185">Reference proteome</keyword>
<name>A0AAN8J9D5_PATCE</name>
<protein>
    <submittedName>
        <fullName evidence="2">Uncharacterized protein</fullName>
    </submittedName>
</protein>
<feature type="region of interest" description="Disordered" evidence="1">
    <location>
        <begin position="1"/>
        <end position="48"/>
    </location>
</feature>
<sequence length="71" mass="8660">MFSFEGDFRRKPVQSLRGASKKEQKESLIKRVQDERQKREDQRQRQSSAIKIQSYYRRFTCRKIQVWCFAG</sequence>
<proteinExistence type="predicted"/>
<dbReference type="InterPro" id="IPR000048">
    <property type="entry name" value="IQ_motif_EF-hand-BS"/>
</dbReference>